<accession>A0A0Q2Y325</accession>
<sequence>MRGIRGKGYDESEIVHGISGVGVKYQEHTRFRLITVWQFAAKWVMQFWQKIILFHQYEVLMTSEL</sequence>
<evidence type="ECO:0000313" key="1">
    <source>
        <dbReference type="EMBL" id="KQH87108.1"/>
    </source>
</evidence>
<gene>
    <name evidence="1" type="ORF">AMR76_05140</name>
</gene>
<comment type="caution">
    <text evidence="1">The sequence shown here is derived from an EMBL/GenBank/DDBJ whole genome shotgun (WGS) entry which is preliminary data.</text>
</comment>
<reference evidence="1 2" key="1">
    <citation type="submission" date="2015-08" db="EMBL/GenBank/DDBJ databases">
        <title>Antibacterial properties of a collection of Vibrionaceae strains.</title>
        <authorList>
            <person name="Giubergia S."/>
        </authorList>
    </citation>
    <scope>NUCLEOTIDE SEQUENCE [LARGE SCALE GENOMIC DNA]</scope>
    <source>
        <strain evidence="1 2">S0821</strain>
    </source>
</reference>
<dbReference type="AlphaFoldDB" id="A0A0Q2Y325"/>
<keyword evidence="2" id="KW-1185">Reference proteome</keyword>
<dbReference type="EMBL" id="LKHS01000004">
    <property type="protein sequence ID" value="KQH87108.1"/>
    <property type="molecule type" value="Genomic_DNA"/>
</dbReference>
<dbReference type="Proteomes" id="UP000051221">
    <property type="component" value="Unassembled WGS sequence"/>
</dbReference>
<organism evidence="1 2">
    <name type="scientific">Vibrio furnissii</name>
    <dbReference type="NCBI Taxonomy" id="29494"/>
    <lineage>
        <taxon>Bacteria</taxon>
        <taxon>Pseudomonadati</taxon>
        <taxon>Pseudomonadota</taxon>
        <taxon>Gammaproteobacteria</taxon>
        <taxon>Vibrionales</taxon>
        <taxon>Vibrionaceae</taxon>
        <taxon>Vibrio</taxon>
    </lineage>
</organism>
<name>A0A0Q2Y325_VIBFU</name>
<proteinExistence type="predicted"/>
<evidence type="ECO:0000313" key="2">
    <source>
        <dbReference type="Proteomes" id="UP000051221"/>
    </source>
</evidence>
<protein>
    <submittedName>
        <fullName evidence="1">Uncharacterized protein</fullName>
    </submittedName>
</protein>
<dbReference type="InParanoid" id="A0A0Q2Y325"/>